<proteinExistence type="predicted"/>
<comment type="caution">
    <text evidence="1">The sequence shown here is derived from an EMBL/GenBank/DDBJ whole genome shotgun (WGS) entry which is preliminary data.</text>
</comment>
<reference evidence="1" key="1">
    <citation type="submission" date="2020-09" db="EMBL/GenBank/DDBJ databases">
        <title>A novel bacterium of genus Paenibacillus, isolated from South China Sea.</title>
        <authorList>
            <person name="Huang H."/>
            <person name="Mo K."/>
            <person name="Hu Y."/>
        </authorList>
    </citation>
    <scope>NUCLEOTIDE SEQUENCE</scope>
    <source>
        <strain evidence="1">IB182496</strain>
    </source>
</reference>
<evidence type="ECO:0000313" key="2">
    <source>
        <dbReference type="Proteomes" id="UP000621560"/>
    </source>
</evidence>
<name>A0A927BP23_9BACL</name>
<sequence length="53" mass="5999">MIGIVIASLLFLCLVSLIGNLVNQTAALRKMDGMQRSLDDLNQKLRDLQRNRE</sequence>
<protein>
    <submittedName>
        <fullName evidence="1">Uncharacterized protein</fullName>
    </submittedName>
</protein>
<keyword evidence="2" id="KW-1185">Reference proteome</keyword>
<dbReference type="EMBL" id="JACXIZ010000002">
    <property type="protein sequence ID" value="MBD2843637.1"/>
    <property type="molecule type" value="Genomic_DNA"/>
</dbReference>
<gene>
    <name evidence="1" type="ORF">IDH44_00420</name>
</gene>
<dbReference type="Proteomes" id="UP000621560">
    <property type="component" value="Unassembled WGS sequence"/>
</dbReference>
<evidence type="ECO:0000313" key="1">
    <source>
        <dbReference type="EMBL" id="MBD2843637.1"/>
    </source>
</evidence>
<dbReference type="AlphaFoldDB" id="A0A927BP23"/>
<accession>A0A927BP23</accession>
<dbReference type="RefSeq" id="WP_190913687.1">
    <property type="nucleotide sequence ID" value="NZ_JACXIZ010000002.1"/>
</dbReference>
<organism evidence="1 2">
    <name type="scientific">Paenibacillus sabuli</name>
    <dbReference type="NCBI Taxonomy" id="2772509"/>
    <lineage>
        <taxon>Bacteria</taxon>
        <taxon>Bacillati</taxon>
        <taxon>Bacillota</taxon>
        <taxon>Bacilli</taxon>
        <taxon>Bacillales</taxon>
        <taxon>Paenibacillaceae</taxon>
        <taxon>Paenibacillus</taxon>
    </lineage>
</organism>